<sequence length="383" mass="42806">MDRGKRHVKAVSYNSKIYMDLKDIIRENALRFLPAKSLFKCTSVCRDWKLLISTPFFAHNQSFSFRGFSGLFYQTSNGLLTFVPLDSKAHGVPDPSLSFLPLPVVVRCSSNGLLCCQDSSKSYYICNPVTKQWKKLPQPNADHGADPAIVLIFEPSLLSFEAEYKLVCAFKSADFDGLEFDIFSSKEGSWRVSGEICFGNRGLLPRSGVYADGVVYWMTNMCSIFGFDLAKERSIIMHGKASMGVLNGKLCSFFFGDKELVIEVLSNAHTNTMAMNSHDPGWRKIRQIQFDVSASSAETAPADSASSDKASVFHMHKIGRGRYGHHRESVLFANHEMVVFQTEKRIVALDLKTSATTVLMTSAESTFERDARFVPYVNSLINL</sequence>
<protein>
    <recommendedName>
        <fullName evidence="5">F-box protein</fullName>
    </recommendedName>
</protein>
<name>A0A7N0RBM4_KALFE</name>
<dbReference type="Gramene" id="Kaladp0008s0116.1.v1.1">
    <property type="protein sequence ID" value="Kaladp0008s0116.1.v1.1.CDS.1"/>
    <property type="gene ID" value="Kaladp0008s0116.v1.1"/>
</dbReference>
<evidence type="ECO:0000313" key="3">
    <source>
        <dbReference type="EnsemblPlants" id="Kaladp0008s0116.1.v1.1.CDS.1"/>
    </source>
</evidence>
<dbReference type="OMA" id="EYKLVCA"/>
<dbReference type="Pfam" id="PF00646">
    <property type="entry name" value="F-box"/>
    <property type="match status" value="1"/>
</dbReference>
<evidence type="ECO:0000259" key="1">
    <source>
        <dbReference type="Pfam" id="PF00646"/>
    </source>
</evidence>
<dbReference type="AlphaFoldDB" id="A0A7N0RBM4"/>
<organism evidence="3 4">
    <name type="scientific">Kalanchoe fedtschenkoi</name>
    <name type="common">Lavender scallops</name>
    <name type="synonym">South American air plant</name>
    <dbReference type="NCBI Taxonomy" id="63787"/>
    <lineage>
        <taxon>Eukaryota</taxon>
        <taxon>Viridiplantae</taxon>
        <taxon>Streptophyta</taxon>
        <taxon>Embryophyta</taxon>
        <taxon>Tracheophyta</taxon>
        <taxon>Spermatophyta</taxon>
        <taxon>Magnoliopsida</taxon>
        <taxon>eudicotyledons</taxon>
        <taxon>Gunneridae</taxon>
        <taxon>Pentapetalae</taxon>
        <taxon>Saxifragales</taxon>
        <taxon>Crassulaceae</taxon>
        <taxon>Kalanchoe</taxon>
    </lineage>
</organism>
<feature type="domain" description="F-box associated beta-propeller type 3" evidence="2">
    <location>
        <begin position="109"/>
        <end position="233"/>
    </location>
</feature>
<dbReference type="InterPro" id="IPR001810">
    <property type="entry name" value="F-box_dom"/>
</dbReference>
<proteinExistence type="predicted"/>
<dbReference type="Pfam" id="PF08268">
    <property type="entry name" value="FBA_3"/>
    <property type="match status" value="1"/>
</dbReference>
<dbReference type="NCBIfam" id="TIGR01640">
    <property type="entry name" value="F_box_assoc_1"/>
    <property type="match status" value="1"/>
</dbReference>
<evidence type="ECO:0000259" key="2">
    <source>
        <dbReference type="Pfam" id="PF08268"/>
    </source>
</evidence>
<accession>A0A7N0RBM4</accession>
<evidence type="ECO:0000313" key="4">
    <source>
        <dbReference type="Proteomes" id="UP000594263"/>
    </source>
</evidence>
<dbReference type="PANTHER" id="PTHR35546:SF100">
    <property type="entry name" value="F-BOX DOMAIN-CONTAINING PROTEIN"/>
    <property type="match status" value="1"/>
</dbReference>
<dbReference type="InterPro" id="IPR055290">
    <property type="entry name" value="At3g26010-like"/>
</dbReference>
<dbReference type="PANTHER" id="PTHR35546">
    <property type="entry name" value="F-BOX PROTEIN INTERACTION DOMAIN PROTEIN-RELATED"/>
    <property type="match status" value="1"/>
</dbReference>
<evidence type="ECO:0008006" key="5">
    <source>
        <dbReference type="Google" id="ProtNLM"/>
    </source>
</evidence>
<dbReference type="InterPro" id="IPR013187">
    <property type="entry name" value="F-box-assoc_dom_typ3"/>
</dbReference>
<reference evidence="3" key="1">
    <citation type="submission" date="2021-01" db="UniProtKB">
        <authorList>
            <consortium name="EnsemblPlants"/>
        </authorList>
    </citation>
    <scope>IDENTIFICATION</scope>
</reference>
<dbReference type="Proteomes" id="UP000594263">
    <property type="component" value="Unplaced"/>
</dbReference>
<keyword evidence="4" id="KW-1185">Reference proteome</keyword>
<feature type="domain" description="F-box" evidence="1">
    <location>
        <begin position="26"/>
        <end position="56"/>
    </location>
</feature>
<dbReference type="InterPro" id="IPR036047">
    <property type="entry name" value="F-box-like_dom_sf"/>
</dbReference>
<dbReference type="InterPro" id="IPR017451">
    <property type="entry name" value="F-box-assoc_interact_dom"/>
</dbReference>
<dbReference type="EnsemblPlants" id="Kaladp0008s0116.1.v1.1">
    <property type="protein sequence ID" value="Kaladp0008s0116.1.v1.1.CDS.1"/>
    <property type="gene ID" value="Kaladp0008s0116.v1.1"/>
</dbReference>
<dbReference type="SUPFAM" id="SSF81383">
    <property type="entry name" value="F-box domain"/>
    <property type="match status" value="1"/>
</dbReference>